<keyword evidence="5 8" id="KW-0804">Transcription</keyword>
<sequence length="683" mass="76502">MAKRLKLSLEPYAGEAPIDVDENGYEIPKEVVSLREQLTRDVDRLWVERGELRNITAENLRQKAHRDDNKVENGHQGDQTEATAADAAPGSEAAGKSLEVVLAELRRGVFERLNNAKSEIDVTLDVVNLLISQAKASATPTDRIVLAPGILKTSYIPHPRATLKKQTNDLILNFGLKRRQLTTSSDNLIETAKSMQKIVDREKAFWDEGLRLRKQRWMMHAVSNAPPSQALTATARRVFVQYGFADVGSRFQESSHAEITRNADTDIQEDNPESFIQITLPHRQRTTLQVKILDSSGQAIATSTIESSMQSRSQSIRDKLQQAQRTIFDAEAFNDALAEARSNFAGSRIGDRDIQIRLDTNNNAINIALKDPRAKDSTDTGDGGLENHMASVILESMRLSLCKKHRTNVQRAVQKQIPNLHLSSQKHAAEPTSIPQPDILTTSINAYKYHVLQRQVQRAVTKWTSTLSGMHGVRVVTRFQSYEGEEASKGDVTHSTALLIEFEKSYVLRFLLKNTGGIVADLPSGRLQLTSVEDFLHLLQRESTLVLLEMLCEEARSLLTCMLPNQARSVQKLRTALQEGWTVDRVEESVQGIIPWNTGLGAQGADDDITWRSLIISTKRTESEVRFLFFVPKDKSQDLPGLATELLLAQKHVEQAVNTVCAIGFREKTRDVLYRLMYRANAQ</sequence>
<keyword evidence="6 8" id="KW-0539">Nucleus</keyword>
<evidence type="ECO:0000256" key="2">
    <source>
        <dbReference type="ARBA" id="ARBA00005635"/>
    </source>
</evidence>
<protein>
    <recommendedName>
        <fullName evidence="3 8">Mediator of RNA polymerase II transcription subunit 17</fullName>
    </recommendedName>
    <alternativeName>
        <fullName evidence="7 8">Mediator complex subunit 17</fullName>
    </alternativeName>
</protein>
<dbReference type="Pfam" id="PF10156">
    <property type="entry name" value="Med17"/>
    <property type="match status" value="1"/>
</dbReference>
<feature type="region of interest" description="Disordered" evidence="9">
    <location>
        <begin position="58"/>
        <end position="91"/>
    </location>
</feature>
<dbReference type="OrthoDB" id="10251234at2759"/>
<dbReference type="PANTHER" id="PTHR13114">
    <property type="entry name" value="MEDIATOR OF RNA POLYMERASE II TRANSCRIPTION SUBUNIT 17"/>
    <property type="match status" value="1"/>
</dbReference>
<dbReference type="GO" id="GO:0003712">
    <property type="term" value="F:transcription coregulator activity"/>
    <property type="evidence" value="ECO:0007669"/>
    <property type="project" value="InterPro"/>
</dbReference>
<evidence type="ECO:0000256" key="5">
    <source>
        <dbReference type="ARBA" id="ARBA00023163"/>
    </source>
</evidence>
<name>A0A261Y5M9_9FUNG</name>
<evidence type="ECO:0000256" key="4">
    <source>
        <dbReference type="ARBA" id="ARBA00023015"/>
    </source>
</evidence>
<evidence type="ECO:0000256" key="9">
    <source>
        <dbReference type="SAM" id="MobiDB-lite"/>
    </source>
</evidence>
<comment type="subcellular location">
    <subcellularLocation>
        <location evidence="1 8">Nucleus</location>
    </subcellularLocation>
</comment>
<keyword evidence="11" id="KW-1185">Reference proteome</keyword>
<evidence type="ECO:0000313" key="10">
    <source>
        <dbReference type="EMBL" id="OZJ05774.1"/>
    </source>
</evidence>
<reference evidence="10 11" key="1">
    <citation type="journal article" date="2017" name="Mycologia">
        <title>Bifiguratus adelaidae, gen. et sp. nov., a new member of Mucoromycotina in endophytic and soil-dwelling habitats.</title>
        <authorList>
            <person name="Torres-Cruz T.J."/>
            <person name="Billingsley Tobias T.L."/>
            <person name="Almatruk M."/>
            <person name="Hesse C."/>
            <person name="Kuske C.R."/>
            <person name="Desiro A."/>
            <person name="Benucci G.M."/>
            <person name="Bonito G."/>
            <person name="Stajich J.E."/>
            <person name="Dunlap C."/>
            <person name="Arnold A.E."/>
            <person name="Porras-Alfaro A."/>
        </authorList>
    </citation>
    <scope>NUCLEOTIDE SEQUENCE [LARGE SCALE GENOMIC DNA]</scope>
    <source>
        <strain evidence="10 11">AZ0501</strain>
    </source>
</reference>
<dbReference type="GO" id="GO:0006357">
    <property type="term" value="P:regulation of transcription by RNA polymerase II"/>
    <property type="evidence" value="ECO:0007669"/>
    <property type="project" value="InterPro"/>
</dbReference>
<dbReference type="PANTHER" id="PTHR13114:SF7">
    <property type="entry name" value="MEDIATOR OF RNA POLYMERASE II TRANSCRIPTION SUBUNIT 17"/>
    <property type="match status" value="1"/>
</dbReference>
<comment type="similarity">
    <text evidence="2 8">Belongs to the Mediator complex subunit 17 family.</text>
</comment>
<dbReference type="GO" id="GO:0070847">
    <property type="term" value="C:core mediator complex"/>
    <property type="evidence" value="ECO:0007669"/>
    <property type="project" value="TreeGrafter"/>
</dbReference>
<feature type="compositionally biased region" description="Low complexity" evidence="9">
    <location>
        <begin position="76"/>
        <end position="91"/>
    </location>
</feature>
<dbReference type="AlphaFoldDB" id="A0A261Y5M9"/>
<evidence type="ECO:0000256" key="1">
    <source>
        <dbReference type="ARBA" id="ARBA00004123"/>
    </source>
</evidence>
<feature type="compositionally biased region" description="Basic and acidic residues" evidence="9">
    <location>
        <begin position="65"/>
        <end position="75"/>
    </location>
</feature>
<accession>A0A261Y5M9</accession>
<evidence type="ECO:0000256" key="6">
    <source>
        <dbReference type="ARBA" id="ARBA00023242"/>
    </source>
</evidence>
<dbReference type="GO" id="GO:0016592">
    <property type="term" value="C:mediator complex"/>
    <property type="evidence" value="ECO:0007669"/>
    <property type="project" value="InterPro"/>
</dbReference>
<comment type="subunit">
    <text evidence="8">Component of the Mediator complex.</text>
</comment>
<comment type="function">
    <text evidence="8">Component of the Mediator complex, a coactivator involved in the regulated transcription of nearly all RNA polymerase II-dependent genes. Mediator functions as a bridge to convey information from gene-specific regulatory proteins to the basal RNA polymerase II transcription machinery. Mediator is recruited to promoters by direct interactions with regulatory proteins and serves as a scaffold for the assembly of a functional preinitiation complex with RNA polymerase II and the general transcription factors.</text>
</comment>
<proteinExistence type="inferred from homology"/>
<evidence type="ECO:0000256" key="7">
    <source>
        <dbReference type="ARBA" id="ARBA00032014"/>
    </source>
</evidence>
<organism evidence="10 11">
    <name type="scientific">Bifiguratus adelaidae</name>
    <dbReference type="NCBI Taxonomy" id="1938954"/>
    <lineage>
        <taxon>Eukaryota</taxon>
        <taxon>Fungi</taxon>
        <taxon>Fungi incertae sedis</taxon>
        <taxon>Mucoromycota</taxon>
        <taxon>Mucoromycotina</taxon>
        <taxon>Endogonomycetes</taxon>
        <taxon>Endogonales</taxon>
        <taxon>Endogonales incertae sedis</taxon>
        <taxon>Bifiguratus</taxon>
    </lineage>
</organism>
<dbReference type="EMBL" id="MVBO01000010">
    <property type="protein sequence ID" value="OZJ05774.1"/>
    <property type="molecule type" value="Genomic_DNA"/>
</dbReference>
<evidence type="ECO:0000313" key="11">
    <source>
        <dbReference type="Proteomes" id="UP000242875"/>
    </source>
</evidence>
<dbReference type="Proteomes" id="UP000242875">
    <property type="component" value="Unassembled WGS sequence"/>
</dbReference>
<gene>
    <name evidence="8" type="primary">MED17</name>
    <name evidence="10" type="ORF">BZG36_01306</name>
</gene>
<keyword evidence="4 8" id="KW-0805">Transcription regulation</keyword>
<evidence type="ECO:0000256" key="3">
    <source>
        <dbReference type="ARBA" id="ARBA00019610"/>
    </source>
</evidence>
<comment type="caution">
    <text evidence="10">The sequence shown here is derived from an EMBL/GenBank/DDBJ whole genome shotgun (WGS) entry which is preliminary data.</text>
</comment>
<dbReference type="InterPro" id="IPR019313">
    <property type="entry name" value="Mediator_Med17"/>
</dbReference>
<evidence type="ECO:0000256" key="8">
    <source>
        <dbReference type="RuleBase" id="RU364140"/>
    </source>
</evidence>
<keyword evidence="8" id="KW-0010">Activator</keyword>